<feature type="non-terminal residue" evidence="2">
    <location>
        <position position="203"/>
    </location>
</feature>
<dbReference type="OrthoDB" id="164951at2759"/>
<reference evidence="2" key="1">
    <citation type="journal article" date="2020" name="Fungal Divers.">
        <title>Resolving the Mortierellaceae phylogeny through synthesis of multi-gene phylogenetics and phylogenomics.</title>
        <authorList>
            <person name="Vandepol N."/>
            <person name="Liber J."/>
            <person name="Desiro A."/>
            <person name="Na H."/>
            <person name="Kennedy M."/>
            <person name="Barry K."/>
            <person name="Grigoriev I.V."/>
            <person name="Miller A.N."/>
            <person name="O'Donnell K."/>
            <person name="Stajich J.E."/>
            <person name="Bonito G."/>
        </authorList>
    </citation>
    <scope>NUCLEOTIDE SEQUENCE</scope>
    <source>
        <strain evidence="2">CK1249</strain>
    </source>
</reference>
<name>A0A9P6ISE1_MORAP</name>
<dbReference type="EMBL" id="JAAAHY010002443">
    <property type="protein sequence ID" value="KAF9944455.1"/>
    <property type="molecule type" value="Genomic_DNA"/>
</dbReference>
<dbReference type="Proteomes" id="UP000738359">
    <property type="component" value="Unassembled WGS sequence"/>
</dbReference>
<feature type="transmembrane region" description="Helical" evidence="1">
    <location>
        <begin position="184"/>
        <end position="202"/>
    </location>
</feature>
<evidence type="ECO:0000256" key="1">
    <source>
        <dbReference type="SAM" id="Phobius"/>
    </source>
</evidence>
<comment type="caution">
    <text evidence="2">The sequence shown here is derived from an EMBL/GenBank/DDBJ whole genome shotgun (WGS) entry which is preliminary data.</text>
</comment>
<protein>
    <submittedName>
        <fullName evidence="2">Uncharacterized protein</fullName>
    </submittedName>
</protein>
<keyword evidence="1" id="KW-1133">Transmembrane helix</keyword>
<gene>
    <name evidence="2" type="ORF">BGZ70_004632</name>
</gene>
<evidence type="ECO:0000313" key="3">
    <source>
        <dbReference type="Proteomes" id="UP000738359"/>
    </source>
</evidence>
<evidence type="ECO:0000313" key="2">
    <source>
        <dbReference type="EMBL" id="KAF9944455.1"/>
    </source>
</evidence>
<sequence>MTSVISRRSRASRASLVSHRTIEEHLESVQRTVNTYRRSKGTKRNYDGDINRGKAFIVGLGDSALKNAFEELSELTPTALRVLIASKCETQGCSYKTAEGIRSAFKQYFIDNFACDAHNKVYRCENGKWIGNPIYDKLFVDYMDSLRNQYGKEGGGNQSLPMLYDDLAVLMPHLQDPTTKKDSGVGLCLFLQAFLACGFTLFT</sequence>
<keyword evidence="1" id="KW-0812">Transmembrane</keyword>
<organism evidence="2 3">
    <name type="scientific">Mortierella alpina</name>
    <name type="common">Oleaginous fungus</name>
    <name type="synonym">Mortierella renispora</name>
    <dbReference type="NCBI Taxonomy" id="64518"/>
    <lineage>
        <taxon>Eukaryota</taxon>
        <taxon>Fungi</taxon>
        <taxon>Fungi incertae sedis</taxon>
        <taxon>Mucoromycota</taxon>
        <taxon>Mortierellomycotina</taxon>
        <taxon>Mortierellomycetes</taxon>
        <taxon>Mortierellales</taxon>
        <taxon>Mortierellaceae</taxon>
        <taxon>Mortierella</taxon>
    </lineage>
</organism>
<keyword evidence="3" id="KW-1185">Reference proteome</keyword>
<keyword evidence="1" id="KW-0472">Membrane</keyword>
<accession>A0A9P6ISE1</accession>
<proteinExistence type="predicted"/>
<dbReference type="AlphaFoldDB" id="A0A9P6ISE1"/>